<dbReference type="OrthoDB" id="85226at2"/>
<dbReference type="InterPro" id="IPR058639">
    <property type="entry name" value="BSH_YknX-like"/>
</dbReference>
<dbReference type="EMBL" id="SCWE01000002">
    <property type="protein sequence ID" value="TDM01673.1"/>
    <property type="molecule type" value="Genomic_DNA"/>
</dbReference>
<gene>
    <name evidence="3" type="ORF">ERX37_05540</name>
</gene>
<evidence type="ECO:0000313" key="3">
    <source>
        <dbReference type="EMBL" id="TDM01673.1"/>
    </source>
</evidence>
<dbReference type="RefSeq" id="WP_133429689.1">
    <property type="nucleotide sequence ID" value="NZ_BMCC01000009.1"/>
</dbReference>
<reference evidence="3 4" key="1">
    <citation type="submission" date="2019-01" db="EMBL/GenBank/DDBJ databases">
        <title>Draft genome sequences of the type strains of six Macrococcus species.</title>
        <authorList>
            <person name="Mazhar S."/>
            <person name="Altermann E."/>
            <person name="Hill C."/>
            <person name="Mcauliffe O."/>
        </authorList>
    </citation>
    <scope>NUCLEOTIDE SEQUENCE [LARGE SCALE GENOMIC DNA]</scope>
    <source>
        <strain evidence="3 4">CCM4809</strain>
    </source>
</reference>
<evidence type="ECO:0000313" key="4">
    <source>
        <dbReference type="Proteomes" id="UP000295328"/>
    </source>
</evidence>
<dbReference type="AlphaFoldDB" id="A0A4R6BJ03"/>
<proteinExistence type="predicted"/>
<name>A0A4R6BJ03_9STAP</name>
<feature type="domain" description="YknX-like barrel-sandwich hybrid" evidence="2">
    <location>
        <begin position="61"/>
        <end position="207"/>
    </location>
</feature>
<organism evidence="3 4">
    <name type="scientific">Macrococcus hajekii</name>
    <dbReference type="NCBI Taxonomy" id="198482"/>
    <lineage>
        <taxon>Bacteria</taxon>
        <taxon>Bacillati</taxon>
        <taxon>Bacillota</taxon>
        <taxon>Bacilli</taxon>
        <taxon>Bacillales</taxon>
        <taxon>Staphylococcaceae</taxon>
        <taxon>Macrococcus</taxon>
    </lineage>
</organism>
<evidence type="ECO:0000256" key="1">
    <source>
        <dbReference type="SAM" id="Coils"/>
    </source>
</evidence>
<evidence type="ECO:0000259" key="2">
    <source>
        <dbReference type="Pfam" id="PF25984"/>
    </source>
</evidence>
<dbReference type="Pfam" id="PF25984">
    <property type="entry name" value="BSH_YknX"/>
    <property type="match status" value="1"/>
</dbReference>
<accession>A0A4R6BJ03</accession>
<keyword evidence="4" id="KW-1185">Reference proteome</keyword>
<protein>
    <submittedName>
        <fullName evidence="3">Efflux RND transporter periplasmic adaptor subunit</fullName>
    </submittedName>
</protein>
<sequence length="354" mass="40024">MKSKWFWPLLLSLLIVLIVAGTGIYMAVKSNEAENTLYVDNYIKNQTLKIEGKVAQQQSAYYLKPGKKEAVKLHVKEGEVVQAGNPLFTYGENDKEDDQTELSLQLDNKRVEKEQIEGQIAAYKERLATAAPEESTTLQAQINWLESEQTKAENNISILEQQQKEIDNHIGEQTIKAGASGTILDIDNNQLQAFTANRQDKPVVTMGIDQPYFEGFAGRNQVELLAPMLQFKTESDQPVKGELTKVALTPQNELLTKEKAEDNFLIEGQLDKTVGLYLGDKMTIIIHPSQKDHVWLPKKYVKKETKNNKTKYVVKKVYGSDKKDETVTVEREAAQYYLVTKGLSAIDKLHAFEK</sequence>
<feature type="coiled-coil region" evidence="1">
    <location>
        <begin position="106"/>
        <end position="162"/>
    </location>
</feature>
<dbReference type="Proteomes" id="UP000295328">
    <property type="component" value="Unassembled WGS sequence"/>
</dbReference>
<keyword evidence="1" id="KW-0175">Coiled coil</keyword>
<comment type="caution">
    <text evidence="3">The sequence shown here is derived from an EMBL/GenBank/DDBJ whole genome shotgun (WGS) entry which is preliminary data.</text>
</comment>